<evidence type="ECO:0000313" key="1">
    <source>
        <dbReference type="EMBL" id="CAA2954905.1"/>
    </source>
</evidence>
<dbReference type="Gramene" id="OE9A022554T1">
    <property type="protein sequence ID" value="OE9A022554C1"/>
    <property type="gene ID" value="OE9A022554"/>
</dbReference>
<sequence length="292" mass="32117">MPITGTPAGVAPSSDRKLVRVGMCRSPRLQSLQGRCLWQRRVLAVAVMYAHFLAPSGIRCVGHVRDEDMFSGICRQFRGQGHVQDASWLVRGRKMIFRYTKEAWCAGHVRDAGTFPGISGLFLGRVSGHGMQAIFWTLPGYSRDTAWVPSISKQFLGHGVQTMSKMRPCPGLVLATTRCKQIFRHTKAARCQDMSGMQERSQAFRGYFWGTVCRPHPEHVLATPDLQAFLGDLWAWCTGHVQGVAQLSGISRQFLGHSVQAMFGKRPGHGGQVVSRHGVLAISGCVLAAIGM</sequence>
<comment type="caution">
    <text evidence="1">The sequence shown here is derived from an EMBL/GenBank/DDBJ whole genome shotgun (WGS) entry which is preliminary data.</text>
</comment>
<accession>A0A8S0PPY3</accession>
<proteinExistence type="predicted"/>
<gene>
    <name evidence="1" type="ORF">OLEA9_A022554</name>
</gene>
<protein>
    <submittedName>
        <fullName evidence="1">Uncharacterized protein</fullName>
    </submittedName>
</protein>
<dbReference type="Proteomes" id="UP000594638">
    <property type="component" value="Unassembled WGS sequence"/>
</dbReference>
<reference evidence="1 2" key="1">
    <citation type="submission" date="2019-12" db="EMBL/GenBank/DDBJ databases">
        <authorList>
            <person name="Alioto T."/>
            <person name="Alioto T."/>
            <person name="Gomez Garrido J."/>
        </authorList>
    </citation>
    <scope>NUCLEOTIDE SEQUENCE [LARGE SCALE GENOMIC DNA]</scope>
</reference>
<organism evidence="1 2">
    <name type="scientific">Olea europaea subsp. europaea</name>
    <dbReference type="NCBI Taxonomy" id="158383"/>
    <lineage>
        <taxon>Eukaryota</taxon>
        <taxon>Viridiplantae</taxon>
        <taxon>Streptophyta</taxon>
        <taxon>Embryophyta</taxon>
        <taxon>Tracheophyta</taxon>
        <taxon>Spermatophyta</taxon>
        <taxon>Magnoliopsida</taxon>
        <taxon>eudicotyledons</taxon>
        <taxon>Gunneridae</taxon>
        <taxon>Pentapetalae</taxon>
        <taxon>asterids</taxon>
        <taxon>lamiids</taxon>
        <taxon>Lamiales</taxon>
        <taxon>Oleaceae</taxon>
        <taxon>Oleeae</taxon>
        <taxon>Olea</taxon>
    </lineage>
</organism>
<dbReference type="AlphaFoldDB" id="A0A8S0PPY3"/>
<evidence type="ECO:0000313" key="2">
    <source>
        <dbReference type="Proteomes" id="UP000594638"/>
    </source>
</evidence>
<name>A0A8S0PPY3_OLEEU</name>
<keyword evidence="2" id="KW-1185">Reference proteome</keyword>
<dbReference type="EMBL" id="CACTIH010000130">
    <property type="protein sequence ID" value="CAA2954905.1"/>
    <property type="molecule type" value="Genomic_DNA"/>
</dbReference>